<evidence type="ECO:0000313" key="3">
    <source>
        <dbReference type="Proteomes" id="UP001158576"/>
    </source>
</evidence>
<dbReference type="Gene3D" id="3.30.420.10">
    <property type="entry name" value="Ribonuclease H-like superfamily/Ribonuclease H"/>
    <property type="match status" value="1"/>
</dbReference>
<keyword evidence="3" id="KW-1185">Reference proteome</keyword>
<dbReference type="InterPro" id="IPR036397">
    <property type="entry name" value="RNaseH_sf"/>
</dbReference>
<dbReference type="EMBL" id="OU015568">
    <property type="protein sequence ID" value="CAG5082030.1"/>
    <property type="molecule type" value="Genomic_DNA"/>
</dbReference>
<organism evidence="2 3">
    <name type="scientific">Oikopleura dioica</name>
    <name type="common">Tunicate</name>
    <dbReference type="NCBI Taxonomy" id="34765"/>
    <lineage>
        <taxon>Eukaryota</taxon>
        <taxon>Metazoa</taxon>
        <taxon>Chordata</taxon>
        <taxon>Tunicata</taxon>
        <taxon>Appendicularia</taxon>
        <taxon>Copelata</taxon>
        <taxon>Oikopleuridae</taxon>
        <taxon>Oikopleura</taxon>
    </lineage>
</organism>
<sequence>MKEVPVPSKLGEVIFVDEIHRTDRFKRPLKIYFATEAISRFAVALPSRNHTNTEGFVEFMFLAKQLLSPLQSTRSKVIVRCDRHSVHKSEETKKSLEELGMEVSIYESTTFSKNIIPEQDARIGLFSKLLNAVQNDPSKSVLEATSWACAQYNHTLSSGNLAPVEIMTGRKAVTQEPVDINLDSLIDDIKSNRKTKRDAADKSNASKKKSKRLNLVEKGKATSEEETEIDVGQIIRTAQKWDKNDLDRLYRVTSIEWSRREVKAVKVNARNKTKPKTISFSAIDAVISQEVRTIQENLIDNSIVRSWIVTKNGLSVWEEAPQDHIGPRAPRMPTFDDSGISQGPPGTGRIHTKIRLTHQLSDRMEKPEENQSDGRKIQLDTIAGRSPRNYG</sequence>
<accession>A0ABN7RNS2</accession>
<dbReference type="Proteomes" id="UP001158576">
    <property type="component" value="Chromosome PAR"/>
</dbReference>
<proteinExistence type="predicted"/>
<protein>
    <submittedName>
        <fullName evidence="2">Oidioi.mRNA.OKI2018_I69.PAR.g10018.t1.cds</fullName>
    </submittedName>
</protein>
<gene>
    <name evidence="2" type="ORF">OKIOD_LOCUS1576</name>
</gene>
<reference evidence="2 3" key="1">
    <citation type="submission" date="2021-04" db="EMBL/GenBank/DDBJ databases">
        <authorList>
            <person name="Bliznina A."/>
        </authorList>
    </citation>
    <scope>NUCLEOTIDE SEQUENCE [LARGE SCALE GENOMIC DNA]</scope>
</reference>
<evidence type="ECO:0000313" key="2">
    <source>
        <dbReference type="EMBL" id="CAG5082030.1"/>
    </source>
</evidence>
<feature type="region of interest" description="Disordered" evidence="1">
    <location>
        <begin position="193"/>
        <end position="219"/>
    </location>
</feature>
<name>A0ABN7RNS2_OIKDI</name>
<evidence type="ECO:0000256" key="1">
    <source>
        <dbReference type="SAM" id="MobiDB-lite"/>
    </source>
</evidence>
<feature type="region of interest" description="Disordered" evidence="1">
    <location>
        <begin position="323"/>
        <end position="391"/>
    </location>
</feature>
<feature type="compositionally biased region" description="Basic and acidic residues" evidence="1">
    <location>
        <begin position="360"/>
        <end position="378"/>
    </location>
</feature>